<dbReference type="InterPro" id="IPR029063">
    <property type="entry name" value="SAM-dependent_MTases_sf"/>
</dbReference>
<name>V2QFY1_9BACT</name>
<evidence type="ECO:0000256" key="2">
    <source>
        <dbReference type="ARBA" id="ARBA00022603"/>
    </source>
</evidence>
<gene>
    <name evidence="5" type="ORF">N508_000712</name>
</gene>
<dbReference type="PRINTS" id="PR00508">
    <property type="entry name" value="S21N4MTFRASE"/>
</dbReference>
<dbReference type="REBASE" id="86281">
    <property type="entry name" value="M.Msc457ORF171P"/>
</dbReference>
<protein>
    <recommendedName>
        <fullName evidence="4">DNA methylase N-4/N-6 domain-containing protein</fullName>
    </recommendedName>
</protein>
<dbReference type="OrthoDB" id="9800801at2"/>
<evidence type="ECO:0000256" key="3">
    <source>
        <dbReference type="ARBA" id="ARBA00022679"/>
    </source>
</evidence>
<reference evidence="5" key="3">
    <citation type="submission" date="2022-06" db="EMBL/GenBank/DDBJ databases">
        <title>Resources to Facilitate Use of the Altered Schaedler Flora (ASF) Mouse Model to Study Microbiome Function.</title>
        <authorList>
            <person name="Proctor A."/>
            <person name="Parvinroo S."/>
            <person name="Richie T."/>
            <person name="Jia X."/>
            <person name="Lee S.T.M."/>
            <person name="Karp P.D."/>
            <person name="Paley S."/>
            <person name="Kostic A.D."/>
            <person name="Pierre J.F."/>
            <person name="Wannemuehler M.J."/>
            <person name="Phillips G.J."/>
        </authorList>
    </citation>
    <scope>NUCLEOTIDE SEQUENCE</scope>
    <source>
        <strain evidence="5">ASF457</strain>
    </source>
</reference>
<dbReference type="GO" id="GO:0008170">
    <property type="term" value="F:N-methyltransferase activity"/>
    <property type="evidence" value="ECO:0007669"/>
    <property type="project" value="InterPro"/>
</dbReference>
<evidence type="ECO:0000313" key="6">
    <source>
        <dbReference type="Proteomes" id="UP000017429"/>
    </source>
</evidence>
<dbReference type="RefSeq" id="WP_023275019.1">
    <property type="nucleotide sequence ID" value="NZ_CP097562.1"/>
</dbReference>
<dbReference type="EMBL" id="CP097562">
    <property type="protein sequence ID" value="USF23646.1"/>
    <property type="molecule type" value="Genomic_DNA"/>
</dbReference>
<dbReference type="InterPro" id="IPR001091">
    <property type="entry name" value="RM_Methyltransferase"/>
</dbReference>
<dbReference type="AlphaFoldDB" id="V2QFY1"/>
<reference evidence="5" key="2">
    <citation type="submission" date="2022-05" db="EMBL/GenBank/DDBJ databases">
        <authorList>
            <person name="Proctor A.L."/>
            <person name="Phillips G.J."/>
            <person name="Wannemuehler M.J."/>
        </authorList>
    </citation>
    <scope>NUCLEOTIDE SEQUENCE</scope>
    <source>
        <strain evidence="5">ASF457</strain>
    </source>
</reference>
<evidence type="ECO:0000259" key="4">
    <source>
        <dbReference type="Pfam" id="PF01555"/>
    </source>
</evidence>
<comment type="similarity">
    <text evidence="1">Belongs to the N(4)/N(6)-methyltransferase family.</text>
</comment>
<keyword evidence="2" id="KW-0489">Methyltransferase</keyword>
<dbReference type="KEGG" id="msch:N508_000712"/>
<dbReference type="Gene3D" id="3.40.50.150">
    <property type="entry name" value="Vaccinia Virus protein VP39"/>
    <property type="match status" value="1"/>
</dbReference>
<organism evidence="5 6">
    <name type="scientific">Mucispirillum schaedleri ASF457</name>
    <dbReference type="NCBI Taxonomy" id="1379858"/>
    <lineage>
        <taxon>Bacteria</taxon>
        <taxon>Pseudomonadati</taxon>
        <taxon>Deferribacterota</taxon>
        <taxon>Deferribacteres</taxon>
        <taxon>Deferribacterales</taxon>
        <taxon>Mucispirillaceae</taxon>
        <taxon>Mucispirillum</taxon>
    </lineage>
</organism>
<sequence length="787" mass="92977">MDFQIEFLKKLEDIYLGRIKNLEGNSGYINLIYIKSQYYQDIIKTIKETEQLLSYSLATTNKEQQEYIKHIYEKIYTFFNKYLNDTGTPFYSNVKVYNTNYVQLKDNKDVALFWKTQDLYYIKTEKVFESMTFDMNNVKYVFDTSLIERQIANEKITYYYIIQNKNIKKLNEQQGILCEVCINVVSNKDIIDGYNILNKKDCDNFLKEIKKIYSLYNKDDLYDAIKKFNKQSDIDYFIHKNAKEFLNEQLDIYLFEEIGKDVVTKFTEETINRYHDVRKLAIEIIELIARFENELKSIWEKPKMVKNSNYIITIDMLSVDIIDILISEQPRKQYDEWLNYEFIPKSWKWINLKDEQYKYLPLDTKNISGSLKYKILACFDDIDKHIDGILVKSDNFQALNTIKSKYNEKIDLIYIDPPFNTGSDFGYIDNFQDSTWSTIIDNRLMICKNMLSNYGSFYLHLDYRANYLGRLILNNVFGSDLLINHIVWQYFMGGKGKKEYAKKHDDILLYSKTGNYIFNSIKIKRYLNFIPALEDQSKEAQNGKDNIGYYSIVACPDVWDISSVFNMSAEYIKLASEYKLTQKPERLLERIIGVSSNSDSIVLDCFLGTGTTINVAHKMGRKWIGVEMGEHFYSVIIPRIKQTLYGKISGVSESLKKENNLKIGGFVKYYELETYEDVLASARYVEHNNLNDILIWDEKLSYVITYKDDKILIDFAKLGDRYTNFQDEHYKYSDIAETLSNLFGYDIIKINKNMLLLDTIGEIDMDNIIIDATYLNTFKKLIWWDTY</sequence>
<reference evidence="5" key="1">
    <citation type="journal article" date="2014" name="Genome Announc.">
        <title>Draft genome sequences of the altered schaedler flora, a defined bacterial community from gnotobiotic mice.</title>
        <authorList>
            <person name="Wannemuehler M.J."/>
            <person name="Overstreet A.M."/>
            <person name="Ward D.V."/>
            <person name="Phillips G.J."/>
        </authorList>
    </citation>
    <scope>NUCLEOTIDE SEQUENCE</scope>
    <source>
        <strain evidence="5">ASF457</strain>
    </source>
</reference>
<dbReference type="PROSITE" id="PS00092">
    <property type="entry name" value="N6_MTASE"/>
    <property type="match status" value="1"/>
</dbReference>
<dbReference type="GO" id="GO:0003677">
    <property type="term" value="F:DNA binding"/>
    <property type="evidence" value="ECO:0007669"/>
    <property type="project" value="InterPro"/>
</dbReference>
<dbReference type="Proteomes" id="UP000017429">
    <property type="component" value="Chromosome"/>
</dbReference>
<dbReference type="Pfam" id="PF01555">
    <property type="entry name" value="N6_N4_Mtase"/>
    <property type="match status" value="1"/>
</dbReference>
<evidence type="ECO:0000313" key="5">
    <source>
        <dbReference type="EMBL" id="USF23646.1"/>
    </source>
</evidence>
<evidence type="ECO:0000256" key="1">
    <source>
        <dbReference type="ARBA" id="ARBA00006594"/>
    </source>
</evidence>
<dbReference type="GO" id="GO:0032259">
    <property type="term" value="P:methylation"/>
    <property type="evidence" value="ECO:0007669"/>
    <property type="project" value="UniProtKB-KW"/>
</dbReference>
<proteinExistence type="inferred from homology"/>
<accession>V2QFY1</accession>
<dbReference type="SUPFAM" id="SSF53335">
    <property type="entry name" value="S-adenosyl-L-methionine-dependent methyltransferases"/>
    <property type="match status" value="1"/>
</dbReference>
<feature type="domain" description="DNA methylase N-4/N-6" evidence="4">
    <location>
        <begin position="410"/>
        <end position="636"/>
    </location>
</feature>
<keyword evidence="6" id="KW-1185">Reference proteome</keyword>
<dbReference type="InterPro" id="IPR002052">
    <property type="entry name" value="DNA_methylase_N6_adenine_CS"/>
</dbReference>
<keyword evidence="3" id="KW-0808">Transferase</keyword>
<dbReference type="InterPro" id="IPR002941">
    <property type="entry name" value="DNA_methylase_N4/N6"/>
</dbReference>
<dbReference type="eggNOG" id="COG2189">
    <property type="taxonomic scope" value="Bacteria"/>
</dbReference>